<keyword evidence="3" id="KW-1185">Reference proteome</keyword>
<dbReference type="EMBL" id="CP036259">
    <property type="protein sequence ID" value="QDR79507.1"/>
    <property type="molecule type" value="Genomic_DNA"/>
</dbReference>
<dbReference type="SUPFAM" id="SSF52540">
    <property type="entry name" value="P-loop containing nucleoside triphosphate hydrolases"/>
    <property type="match status" value="1"/>
</dbReference>
<dbReference type="GO" id="GO:0005524">
    <property type="term" value="F:ATP binding"/>
    <property type="evidence" value="ECO:0007669"/>
    <property type="project" value="InterPro"/>
</dbReference>
<sequence length="406" mass="47102">MLCQFTFKNFKSFRDEAVLDMQAVAISEHENSLLVDSDGQRFLPLAALYGPNGSGKSTVLEAFVVLVSIIMRPIYVLKNANEVKNKNTNLTTPFKFDPETIEAPTEFTLFFRTTGVEYRYNLHIKKQVIIYESLYKQNINGKRASKIFVRNHNAEKIDTGPLLKSMENIGVADTIPFLAYLKILKDIDTINEIIAWFERCEFVNFGNPFYESRIFLFENDKIQNIMFKIIQEMDSDISSFRYKKGDKEDEYEIFTKHVVQEQEYELELQEESSGTIKLFACLPFVIQALMRGGVIVIDELDAKLHPKLIRYIIELFSNPCSNPHKAQLIFTSHDLSTMKKEVFRRDEIWFVAKDSRQSSKLYSLVEFKDQAGNGVRKDATFDKQYLEGRYGADPYLRCCLNWEAEL</sequence>
<evidence type="ECO:0000313" key="3">
    <source>
        <dbReference type="Proteomes" id="UP000320776"/>
    </source>
</evidence>
<dbReference type="Proteomes" id="UP000320776">
    <property type="component" value="Chromosome"/>
</dbReference>
<protein>
    <submittedName>
        <fullName evidence="2">AAA domain, putative AbiEii toxin, Type IV TA system</fullName>
    </submittedName>
</protein>
<dbReference type="KEGG" id="sted:SPTER_07820"/>
<name>A0A517DQA4_9FIRM</name>
<dbReference type="PANTHER" id="PTHR40396:SF1">
    <property type="entry name" value="ATPASE AAA-TYPE CORE DOMAIN-CONTAINING PROTEIN"/>
    <property type="match status" value="1"/>
</dbReference>
<dbReference type="Gene3D" id="3.40.50.300">
    <property type="entry name" value="P-loop containing nucleotide triphosphate hydrolases"/>
    <property type="match status" value="1"/>
</dbReference>
<evidence type="ECO:0000313" key="2">
    <source>
        <dbReference type="EMBL" id="QDR79507.1"/>
    </source>
</evidence>
<gene>
    <name evidence="2" type="ORF">SPTER_07820</name>
</gene>
<proteinExistence type="predicted"/>
<dbReference type="Pfam" id="PF13304">
    <property type="entry name" value="AAA_21"/>
    <property type="match status" value="1"/>
</dbReference>
<dbReference type="OrthoDB" id="9809324at2"/>
<feature type="domain" description="ATPase AAA-type core" evidence="1">
    <location>
        <begin position="45"/>
        <end position="337"/>
    </location>
</feature>
<reference evidence="2 3" key="1">
    <citation type="submission" date="2019-02" db="EMBL/GenBank/DDBJ databases">
        <title>Closed genome of Sporomusa termitida DSM 4440.</title>
        <authorList>
            <person name="Poehlein A."/>
            <person name="Daniel R."/>
        </authorList>
    </citation>
    <scope>NUCLEOTIDE SEQUENCE [LARGE SCALE GENOMIC DNA]</scope>
    <source>
        <strain evidence="2 3">DSM 4440</strain>
    </source>
</reference>
<dbReference type="InterPro" id="IPR027417">
    <property type="entry name" value="P-loop_NTPase"/>
</dbReference>
<dbReference type="AlphaFoldDB" id="A0A517DQA4"/>
<evidence type="ECO:0000259" key="1">
    <source>
        <dbReference type="Pfam" id="PF13304"/>
    </source>
</evidence>
<dbReference type="RefSeq" id="WP_144349146.1">
    <property type="nucleotide sequence ID" value="NZ_CP036259.1"/>
</dbReference>
<dbReference type="GO" id="GO:0016887">
    <property type="term" value="F:ATP hydrolysis activity"/>
    <property type="evidence" value="ECO:0007669"/>
    <property type="project" value="InterPro"/>
</dbReference>
<accession>A0A517DQA4</accession>
<dbReference type="PANTHER" id="PTHR40396">
    <property type="entry name" value="ATPASE-LIKE PROTEIN"/>
    <property type="match status" value="1"/>
</dbReference>
<organism evidence="2 3">
    <name type="scientific">Sporomusa termitida</name>
    <dbReference type="NCBI Taxonomy" id="2377"/>
    <lineage>
        <taxon>Bacteria</taxon>
        <taxon>Bacillati</taxon>
        <taxon>Bacillota</taxon>
        <taxon>Negativicutes</taxon>
        <taxon>Selenomonadales</taxon>
        <taxon>Sporomusaceae</taxon>
        <taxon>Sporomusa</taxon>
    </lineage>
</organism>
<dbReference type="InterPro" id="IPR003959">
    <property type="entry name" value="ATPase_AAA_core"/>
</dbReference>